<protein>
    <submittedName>
        <fullName evidence="2">SMP-30/gluconolactonase/LRE family protein</fullName>
    </submittedName>
</protein>
<dbReference type="InterPro" id="IPR011042">
    <property type="entry name" value="6-blade_b-propeller_TolB-like"/>
</dbReference>
<dbReference type="InterPro" id="IPR013658">
    <property type="entry name" value="SGL"/>
</dbReference>
<reference evidence="2 3" key="1">
    <citation type="submission" date="2019-06" db="EMBL/GenBank/DDBJ databases">
        <title>Genome sequence of Litorilinea aerophila BAA-2444.</title>
        <authorList>
            <person name="Maclea K.S."/>
            <person name="Maurais E.G."/>
            <person name="Iannazzi L.C."/>
        </authorList>
    </citation>
    <scope>NUCLEOTIDE SEQUENCE [LARGE SCALE GENOMIC DNA]</scope>
    <source>
        <strain evidence="2 3">ATCC BAA-2444</strain>
    </source>
</reference>
<dbReference type="InterPro" id="IPR051262">
    <property type="entry name" value="SMP-30/CGR1_Lactonase"/>
</dbReference>
<gene>
    <name evidence="2" type="ORF">FKZ61_01485</name>
</gene>
<evidence type="ECO:0000313" key="2">
    <source>
        <dbReference type="EMBL" id="TQE97765.1"/>
    </source>
</evidence>
<evidence type="ECO:0000313" key="3">
    <source>
        <dbReference type="Proteomes" id="UP000317371"/>
    </source>
</evidence>
<dbReference type="InParanoid" id="A0A540VLX7"/>
<comment type="caution">
    <text evidence="2">The sequence shown here is derived from an EMBL/GenBank/DDBJ whole genome shotgun (WGS) entry which is preliminary data.</text>
</comment>
<dbReference type="RefSeq" id="WP_141608492.1">
    <property type="nucleotide sequence ID" value="NZ_VIGC02000002.1"/>
</dbReference>
<proteinExistence type="predicted"/>
<evidence type="ECO:0000259" key="1">
    <source>
        <dbReference type="Pfam" id="PF08450"/>
    </source>
</evidence>
<dbReference type="OrthoDB" id="2633250at2"/>
<name>A0A540VLX7_9CHLR</name>
<dbReference type="EMBL" id="VIGC01000002">
    <property type="protein sequence ID" value="TQE97765.1"/>
    <property type="molecule type" value="Genomic_DNA"/>
</dbReference>
<dbReference type="PANTHER" id="PTHR47572">
    <property type="entry name" value="LIPOPROTEIN-RELATED"/>
    <property type="match status" value="1"/>
</dbReference>
<dbReference type="SUPFAM" id="SSF63829">
    <property type="entry name" value="Calcium-dependent phosphotriesterase"/>
    <property type="match status" value="1"/>
</dbReference>
<dbReference type="Proteomes" id="UP000317371">
    <property type="component" value="Unassembled WGS sequence"/>
</dbReference>
<accession>A0A540VLX7</accession>
<sequence length="285" mass="31556">MFTPVNSFTEGVEGPACDREGNLYAVNYARQHTIGKVTPEGECSIFLELPDGSIGNGIRFNRAGDMFIADYTNHNVLRVDMQACARARSLAERNAAIHVHAHEPTMNQPNDLAIMANDILFASDPNWAESWGQIWRVDVDGRVTLLETGMGTTNGIEVSPDERTLYVNETVQRNIWAYDLSPTGEISNKRLLIQFPDYAMDGMRCDVAGNLYVTRWGKGTVAKVSPQGEVLLEIQLAGAKCTNIAFGGPDGRTCYVTVADRGNVETFRVEHPGRSWQLWQTSQGR</sequence>
<dbReference type="AlphaFoldDB" id="A0A540VLX7"/>
<dbReference type="PANTHER" id="PTHR47572:SF5">
    <property type="entry name" value="BLR2277 PROTEIN"/>
    <property type="match status" value="1"/>
</dbReference>
<feature type="domain" description="SMP-30/Gluconolactonase/LRE-like region" evidence="1">
    <location>
        <begin position="13"/>
        <end position="259"/>
    </location>
</feature>
<dbReference type="Gene3D" id="2.120.10.30">
    <property type="entry name" value="TolB, C-terminal domain"/>
    <property type="match status" value="1"/>
</dbReference>
<keyword evidence="3" id="KW-1185">Reference proteome</keyword>
<organism evidence="2 3">
    <name type="scientific">Litorilinea aerophila</name>
    <dbReference type="NCBI Taxonomy" id="1204385"/>
    <lineage>
        <taxon>Bacteria</taxon>
        <taxon>Bacillati</taxon>
        <taxon>Chloroflexota</taxon>
        <taxon>Caldilineae</taxon>
        <taxon>Caldilineales</taxon>
        <taxon>Caldilineaceae</taxon>
        <taxon>Litorilinea</taxon>
    </lineage>
</organism>
<dbReference type="Pfam" id="PF08450">
    <property type="entry name" value="SGL"/>
    <property type="match status" value="1"/>
</dbReference>